<proteinExistence type="predicted"/>
<dbReference type="STRING" id="56857.A0A200QZ15"/>
<dbReference type="Pfam" id="PF14111">
    <property type="entry name" value="DUF4283"/>
    <property type="match status" value="1"/>
</dbReference>
<dbReference type="AlphaFoldDB" id="A0A200QZ15"/>
<accession>A0A200QZ15</accession>
<gene>
    <name evidence="3" type="ORF">BVC80_1315g34</name>
</gene>
<name>A0A200QZ15_MACCD</name>
<dbReference type="EMBL" id="MVGT01000739">
    <property type="protein sequence ID" value="OVA15714.1"/>
    <property type="molecule type" value="Genomic_DNA"/>
</dbReference>
<reference evidence="3 4" key="1">
    <citation type="journal article" date="2017" name="Mol. Plant">
        <title>The Genome of Medicinal Plant Macleaya cordata Provides New Insights into Benzylisoquinoline Alkaloids Metabolism.</title>
        <authorList>
            <person name="Liu X."/>
            <person name="Liu Y."/>
            <person name="Huang P."/>
            <person name="Ma Y."/>
            <person name="Qing Z."/>
            <person name="Tang Q."/>
            <person name="Cao H."/>
            <person name="Cheng P."/>
            <person name="Zheng Y."/>
            <person name="Yuan Z."/>
            <person name="Zhou Y."/>
            <person name="Liu J."/>
            <person name="Tang Z."/>
            <person name="Zhuo Y."/>
            <person name="Zhang Y."/>
            <person name="Yu L."/>
            <person name="Huang J."/>
            <person name="Yang P."/>
            <person name="Peng Q."/>
            <person name="Zhang J."/>
            <person name="Jiang W."/>
            <person name="Zhang Z."/>
            <person name="Lin K."/>
            <person name="Ro D.K."/>
            <person name="Chen X."/>
            <person name="Xiong X."/>
            <person name="Shang Y."/>
            <person name="Huang S."/>
            <person name="Zeng J."/>
        </authorList>
    </citation>
    <scope>NUCLEOTIDE SEQUENCE [LARGE SCALE GENOMIC DNA]</scope>
    <source>
        <strain evidence="4">cv. BLH2017</strain>
        <tissue evidence="3">Root</tissue>
    </source>
</reference>
<organism evidence="3 4">
    <name type="scientific">Macleaya cordata</name>
    <name type="common">Five-seeded plume-poppy</name>
    <name type="synonym">Bocconia cordata</name>
    <dbReference type="NCBI Taxonomy" id="56857"/>
    <lineage>
        <taxon>Eukaryota</taxon>
        <taxon>Viridiplantae</taxon>
        <taxon>Streptophyta</taxon>
        <taxon>Embryophyta</taxon>
        <taxon>Tracheophyta</taxon>
        <taxon>Spermatophyta</taxon>
        <taxon>Magnoliopsida</taxon>
        <taxon>Ranunculales</taxon>
        <taxon>Papaveraceae</taxon>
        <taxon>Papaveroideae</taxon>
        <taxon>Macleaya</taxon>
    </lineage>
</organism>
<dbReference type="Proteomes" id="UP000195402">
    <property type="component" value="Unassembled WGS sequence"/>
</dbReference>
<dbReference type="OMA" id="EYEWRPM"/>
<comment type="caution">
    <text evidence="3">The sequence shown here is derived from an EMBL/GenBank/DDBJ whole genome shotgun (WGS) entry which is preliminary data.</text>
</comment>
<dbReference type="InParanoid" id="A0A200QZ15"/>
<dbReference type="PANTHER" id="PTHR31286">
    <property type="entry name" value="GLYCINE-RICH CELL WALL STRUCTURAL PROTEIN 1.8-LIKE"/>
    <property type="match status" value="1"/>
</dbReference>
<feature type="domain" description="DUF4283" evidence="2">
    <location>
        <begin position="100"/>
        <end position="178"/>
    </location>
</feature>
<evidence type="ECO:0000313" key="4">
    <source>
        <dbReference type="Proteomes" id="UP000195402"/>
    </source>
</evidence>
<evidence type="ECO:0000259" key="2">
    <source>
        <dbReference type="Pfam" id="PF14111"/>
    </source>
</evidence>
<dbReference type="InterPro" id="IPR040256">
    <property type="entry name" value="At4g02000-like"/>
</dbReference>
<dbReference type="PANTHER" id="PTHR31286:SF165">
    <property type="entry name" value="DUF4283 DOMAIN-CONTAINING PROTEIN"/>
    <property type="match status" value="1"/>
</dbReference>
<dbReference type="InterPro" id="IPR025558">
    <property type="entry name" value="DUF4283"/>
</dbReference>
<sequence length="287" mass="31595">MLEPPDDPAPSLSAHPRLIGSESRGPQLDATAAEPLNLAAGPSSLSSTNHAHPNVPWVSLFASSKRLSSSAVLSFIPPTSVEGKLMVTISSDDYKEQIRTCDEFLIGSFVGRRLPYSLVKESLVKVWGLKGEFSLTIHGQSAFVFKFSCDEDRQMALEHGPVYIANRLFIVRTWQPFLEQEIAVLKSIPIWVCLKNVPLHMWNPKGLSSIASAIGKPIMMDNLTASGDRRSFARVCVEVSADDILLEAIPVLIDGHRKVNVTTEYSWKPQKCSSCKTFGHSSTRFPC</sequence>
<evidence type="ECO:0000256" key="1">
    <source>
        <dbReference type="SAM" id="MobiDB-lite"/>
    </source>
</evidence>
<dbReference type="OrthoDB" id="1939300at2759"/>
<evidence type="ECO:0000313" key="3">
    <source>
        <dbReference type="EMBL" id="OVA15714.1"/>
    </source>
</evidence>
<keyword evidence="4" id="KW-1185">Reference proteome</keyword>
<protein>
    <recommendedName>
        <fullName evidence="2">DUF4283 domain-containing protein</fullName>
    </recommendedName>
</protein>
<feature type="region of interest" description="Disordered" evidence="1">
    <location>
        <begin position="1"/>
        <end position="26"/>
    </location>
</feature>